<organism evidence="2 3">
    <name type="scientific">Lentilactobacillus diolivorans DSM 14421</name>
    <dbReference type="NCBI Taxonomy" id="1423739"/>
    <lineage>
        <taxon>Bacteria</taxon>
        <taxon>Bacillati</taxon>
        <taxon>Bacillota</taxon>
        <taxon>Bacilli</taxon>
        <taxon>Lactobacillales</taxon>
        <taxon>Lactobacillaceae</taxon>
        <taxon>Lentilactobacillus</taxon>
    </lineage>
</organism>
<keyword evidence="1" id="KW-1133">Transmembrane helix</keyword>
<dbReference type="PATRIC" id="fig|1423739.3.peg.1376"/>
<evidence type="ECO:0000313" key="2">
    <source>
        <dbReference type="EMBL" id="KRL64051.1"/>
    </source>
</evidence>
<dbReference type="GO" id="GO:0005886">
    <property type="term" value="C:plasma membrane"/>
    <property type="evidence" value="ECO:0007669"/>
    <property type="project" value="TreeGrafter"/>
</dbReference>
<dbReference type="Proteomes" id="UP000052013">
    <property type="component" value="Unassembled WGS sequence"/>
</dbReference>
<dbReference type="PANTHER" id="PTHR34989">
    <property type="entry name" value="PROTEIN HDED"/>
    <property type="match status" value="1"/>
</dbReference>
<keyword evidence="1" id="KW-0812">Transmembrane</keyword>
<evidence type="ECO:0008006" key="4">
    <source>
        <dbReference type="Google" id="ProtNLM"/>
    </source>
</evidence>
<accession>A0A0R1SDJ0</accession>
<evidence type="ECO:0000313" key="3">
    <source>
        <dbReference type="Proteomes" id="UP000052013"/>
    </source>
</evidence>
<feature type="transmembrane region" description="Helical" evidence="1">
    <location>
        <begin position="189"/>
        <end position="212"/>
    </location>
</feature>
<dbReference type="EMBL" id="AZEY01000098">
    <property type="protein sequence ID" value="KRL64051.1"/>
    <property type="molecule type" value="Genomic_DNA"/>
</dbReference>
<reference evidence="2 3" key="1">
    <citation type="journal article" date="2015" name="Genome Announc.">
        <title>Expanding the biotechnology potential of lactobacilli through comparative genomics of 213 strains and associated genera.</title>
        <authorList>
            <person name="Sun Z."/>
            <person name="Harris H.M."/>
            <person name="McCann A."/>
            <person name="Guo C."/>
            <person name="Argimon S."/>
            <person name="Zhang W."/>
            <person name="Yang X."/>
            <person name="Jeffery I.B."/>
            <person name="Cooney J.C."/>
            <person name="Kagawa T.F."/>
            <person name="Liu W."/>
            <person name="Song Y."/>
            <person name="Salvetti E."/>
            <person name="Wrobel A."/>
            <person name="Rasinkangas P."/>
            <person name="Parkhill J."/>
            <person name="Rea M.C."/>
            <person name="O'Sullivan O."/>
            <person name="Ritari J."/>
            <person name="Douillard F.P."/>
            <person name="Paul Ross R."/>
            <person name="Yang R."/>
            <person name="Briner A.E."/>
            <person name="Felis G.E."/>
            <person name="de Vos W.M."/>
            <person name="Barrangou R."/>
            <person name="Klaenhammer T.R."/>
            <person name="Caufield P.W."/>
            <person name="Cui Y."/>
            <person name="Zhang H."/>
            <person name="O'Toole P.W."/>
        </authorList>
    </citation>
    <scope>NUCLEOTIDE SEQUENCE [LARGE SCALE GENOMIC DNA]</scope>
    <source>
        <strain evidence="2 3">DSM 14421</strain>
    </source>
</reference>
<feature type="transmembrane region" description="Helical" evidence="1">
    <location>
        <begin position="74"/>
        <end position="96"/>
    </location>
</feature>
<dbReference type="PANTHER" id="PTHR34989:SF1">
    <property type="entry name" value="PROTEIN HDED"/>
    <property type="match status" value="1"/>
</dbReference>
<feature type="transmembrane region" description="Helical" evidence="1">
    <location>
        <begin position="132"/>
        <end position="151"/>
    </location>
</feature>
<gene>
    <name evidence="2" type="ORF">FC85_GL001313</name>
</gene>
<dbReference type="InterPro" id="IPR005325">
    <property type="entry name" value="DUF308_memb"/>
</dbReference>
<dbReference type="InterPro" id="IPR052712">
    <property type="entry name" value="Acid_resist_chaperone_HdeD"/>
</dbReference>
<dbReference type="Pfam" id="PF03729">
    <property type="entry name" value="DUF308"/>
    <property type="match status" value="2"/>
</dbReference>
<keyword evidence="1" id="KW-0472">Membrane</keyword>
<dbReference type="STRING" id="1423739.FC85_GL001313"/>
<comment type="caution">
    <text evidence="2">The sequence shown here is derived from an EMBL/GenBank/DDBJ whole genome shotgun (WGS) entry which is preliminary data.</text>
</comment>
<feature type="transmembrane region" description="Helical" evidence="1">
    <location>
        <begin position="51"/>
        <end position="68"/>
    </location>
</feature>
<name>A0A0R1SDJ0_9LACO</name>
<protein>
    <recommendedName>
        <fullName evidence="4">Acid-resistance membrane protein</fullName>
    </recommendedName>
</protein>
<evidence type="ECO:0000256" key="1">
    <source>
        <dbReference type="SAM" id="Phobius"/>
    </source>
</evidence>
<dbReference type="AlphaFoldDB" id="A0A0R1SDJ0"/>
<proteinExistence type="predicted"/>
<feature type="transmembrane region" description="Helical" evidence="1">
    <location>
        <begin position="108"/>
        <end position="126"/>
    </location>
</feature>
<feature type="transmembrane region" description="Helical" evidence="1">
    <location>
        <begin position="163"/>
        <end position="183"/>
    </location>
</feature>
<sequence length="216" mass="24210">MIQQLVNAHELPTTIKIGSCKTAFPNDDVADLQFKLGVLGLNKFINQIRKYVWIKSLLYIIFGLFFLFEPDATLDIFIITLASFVAAFGVINIIGYLWQRNRIDDPGFGLPVGILQLIIATIIMILAKPLLAFLPIVLGITLMVLGITRIVQSIRNRQFVNVSPIPFIIYGVLLAVVGAILAFNPYITILVVLRLFGGTMVVMAIMEMVMAWEWRK</sequence>